<keyword evidence="2" id="KW-1185">Reference proteome</keyword>
<organism evidence="1 2">
    <name type="scientific">Coniosporium uncinatum</name>
    <dbReference type="NCBI Taxonomy" id="93489"/>
    <lineage>
        <taxon>Eukaryota</taxon>
        <taxon>Fungi</taxon>
        <taxon>Dikarya</taxon>
        <taxon>Ascomycota</taxon>
        <taxon>Pezizomycotina</taxon>
        <taxon>Dothideomycetes</taxon>
        <taxon>Dothideomycetes incertae sedis</taxon>
        <taxon>Coniosporium</taxon>
    </lineage>
</organism>
<dbReference type="EMBL" id="JAWDJW010009996">
    <property type="protein sequence ID" value="KAK3052244.1"/>
    <property type="molecule type" value="Genomic_DNA"/>
</dbReference>
<evidence type="ECO:0000313" key="2">
    <source>
        <dbReference type="Proteomes" id="UP001186974"/>
    </source>
</evidence>
<evidence type="ECO:0000313" key="1">
    <source>
        <dbReference type="EMBL" id="KAK3052244.1"/>
    </source>
</evidence>
<sequence>SWTQPVKPGKQPQPSMLNSSQQEIREDLEYSKEDLLAIEEWTKRHVETTWHSLGTCSMAPREGNSIVKHGVLDERLNVHGVKGLKVADLSICPDNVGCNTYSTALLIGEKCAMLVGEDLGYSGSALDMKVPEYHAPREIIGLSRL</sequence>
<name>A0ACC3CXI8_9PEZI</name>
<gene>
    <name evidence="1" type="primary">AOX1_5</name>
    <name evidence="1" type="ORF">LTS18_012306</name>
</gene>
<proteinExistence type="predicted"/>
<comment type="caution">
    <text evidence="1">The sequence shown here is derived from an EMBL/GenBank/DDBJ whole genome shotgun (WGS) entry which is preliminary data.</text>
</comment>
<feature type="non-terminal residue" evidence="1">
    <location>
        <position position="1"/>
    </location>
</feature>
<dbReference type="Proteomes" id="UP001186974">
    <property type="component" value="Unassembled WGS sequence"/>
</dbReference>
<reference evidence="1" key="1">
    <citation type="submission" date="2024-09" db="EMBL/GenBank/DDBJ databases">
        <title>Black Yeasts Isolated from many extreme environments.</title>
        <authorList>
            <person name="Coleine C."/>
            <person name="Stajich J.E."/>
            <person name="Selbmann L."/>
        </authorList>
    </citation>
    <scope>NUCLEOTIDE SEQUENCE</scope>
    <source>
        <strain evidence="1">CCFEE 5737</strain>
    </source>
</reference>
<protein>
    <submittedName>
        <fullName evidence="1">Alternative oxidase, mitochondrial</fullName>
    </submittedName>
</protein>
<accession>A0ACC3CXI8</accession>